<keyword evidence="3" id="KW-1185">Reference proteome</keyword>
<gene>
    <name evidence="2" type="ORF">Pen02_42590</name>
</gene>
<reference evidence="2 3" key="1">
    <citation type="submission" date="2021-01" db="EMBL/GenBank/DDBJ databases">
        <title>Whole genome shotgun sequence of Plantactinospora endophytica NBRC 110450.</title>
        <authorList>
            <person name="Komaki H."/>
            <person name="Tamura T."/>
        </authorList>
    </citation>
    <scope>NUCLEOTIDE SEQUENCE [LARGE SCALE GENOMIC DNA]</scope>
    <source>
        <strain evidence="2 3">NBRC 110450</strain>
    </source>
</reference>
<dbReference type="RefSeq" id="WP_203867824.1">
    <property type="nucleotide sequence ID" value="NZ_BONW01000021.1"/>
</dbReference>
<comment type="caution">
    <text evidence="2">The sequence shown here is derived from an EMBL/GenBank/DDBJ whole genome shotgun (WGS) entry which is preliminary data.</text>
</comment>
<dbReference type="Gene3D" id="2.60.40.3440">
    <property type="match status" value="1"/>
</dbReference>
<name>A0ABQ4E3N1_9ACTN</name>
<evidence type="ECO:0000313" key="2">
    <source>
        <dbReference type="EMBL" id="GIG89323.1"/>
    </source>
</evidence>
<dbReference type="EMBL" id="BONW01000021">
    <property type="protein sequence ID" value="GIG89323.1"/>
    <property type="molecule type" value="Genomic_DNA"/>
</dbReference>
<protein>
    <recommendedName>
        <fullName evidence="4">VCBS repeat-containing protein</fullName>
    </recommendedName>
</protein>
<keyword evidence="1" id="KW-0732">Signal</keyword>
<organism evidence="2 3">
    <name type="scientific">Plantactinospora endophytica</name>
    <dbReference type="NCBI Taxonomy" id="673535"/>
    <lineage>
        <taxon>Bacteria</taxon>
        <taxon>Bacillati</taxon>
        <taxon>Actinomycetota</taxon>
        <taxon>Actinomycetes</taxon>
        <taxon>Micromonosporales</taxon>
        <taxon>Micromonosporaceae</taxon>
        <taxon>Plantactinospora</taxon>
    </lineage>
</organism>
<evidence type="ECO:0000313" key="3">
    <source>
        <dbReference type="Proteomes" id="UP000646749"/>
    </source>
</evidence>
<feature type="chain" id="PRO_5045323103" description="VCBS repeat-containing protein" evidence="1">
    <location>
        <begin position="21"/>
        <end position="366"/>
    </location>
</feature>
<sequence length="366" mass="39380">MWRRRIVTVLLATAVVATTAAPPAARAGGPGEPILADFNDDGTVDRAVLGAIHPNLCSLVIQYGSAPGVYLPPIAYAYERPGGHIGTNCPDIGTAFNGDSDRFEELWLAWSDAVPQGVPYNRLAIDQDFQSITTFSSPLANPVYLGTEDFTGNGVGTPFSVGPGGYYTSVVVDGVAGVGPGRWCSVDTPTFQHSDFNEDRRADAVLAYTDGCTDQSNGVVVVFADGETRQLEIDLTGQTTWRAQVRFVGSDRFPDVQTTNLVTGEITNYHSTGAGTFVRGPDANTDRVQLTSDRPVAIDVLANDYVAVSGQVVVVTPPRYGTAQVLSDKRILYSPRAHHGRTDRFSYQLQRNGERSTATVYLTFPH</sequence>
<feature type="signal peptide" evidence="1">
    <location>
        <begin position="1"/>
        <end position="20"/>
    </location>
</feature>
<dbReference type="Pfam" id="PF17963">
    <property type="entry name" value="Big_9"/>
    <property type="match status" value="1"/>
</dbReference>
<proteinExistence type="predicted"/>
<dbReference type="Proteomes" id="UP000646749">
    <property type="component" value="Unassembled WGS sequence"/>
</dbReference>
<evidence type="ECO:0000256" key="1">
    <source>
        <dbReference type="SAM" id="SignalP"/>
    </source>
</evidence>
<accession>A0ABQ4E3N1</accession>
<evidence type="ECO:0008006" key="4">
    <source>
        <dbReference type="Google" id="ProtNLM"/>
    </source>
</evidence>